<sequence length="477" mass="53861">MKVLQAVSIFAASVLAHSSGEHHHHDHHHNHPHPDLGAVCGPGAIPVEGGSGCPSEPELLPVAQKELFVEKPVDDKGHKCPNGTDCDYQHKHTWTYSEPCFKGNITGQDFCVFTDNEFAEKRGTSFVMTQKRADYIATTPAFTDPQDIPGLNQDLKRTIPPKYDMKEFPGKGWGLIANQFIARGDLIMANTASLMIDYRVFDELTKDQYKKLQTFAVDYLPEKHREAVLALSTHGQTFDSHEDLVEKIGETNAFDIDPDEGDEIQDHGFFVVFPEIARFNHDCRPNADYYFDHAALTQFIHATRDIQPGEELTLSYINPVMLRAARMTKLARNWGFQCACSQCTSDRPRADASDARIRQIKELKPLMRNWKADSPASPQMAELFISLHQQERLGGSMYSAYAFAALEYNAAGDPWTATKYARLGIDYGIPMVGERHQDVVEMKSLADDPWAHWSWNLRTKKRSGWGRESDEDEDDDD</sequence>
<dbReference type="PROSITE" id="PS50280">
    <property type="entry name" value="SET"/>
    <property type="match status" value="1"/>
</dbReference>
<dbReference type="InterPro" id="IPR053185">
    <property type="entry name" value="SET_domain_protein"/>
</dbReference>
<dbReference type="Proteomes" id="UP001174936">
    <property type="component" value="Unassembled WGS sequence"/>
</dbReference>
<dbReference type="AlphaFoldDB" id="A0AA40CPC6"/>
<comment type="caution">
    <text evidence="2">The sequence shown here is derived from an EMBL/GenBank/DDBJ whole genome shotgun (WGS) entry which is preliminary data.</text>
</comment>
<gene>
    <name evidence="2" type="ORF">B0T16DRAFT_429007</name>
</gene>
<dbReference type="Pfam" id="PF00856">
    <property type="entry name" value="SET"/>
    <property type="match status" value="1"/>
</dbReference>
<protein>
    <recommendedName>
        <fullName evidence="1">SET domain-containing protein</fullName>
    </recommendedName>
</protein>
<dbReference type="Gene3D" id="2.170.270.10">
    <property type="entry name" value="SET domain"/>
    <property type="match status" value="1"/>
</dbReference>
<keyword evidence="3" id="KW-1185">Reference proteome</keyword>
<evidence type="ECO:0000313" key="3">
    <source>
        <dbReference type="Proteomes" id="UP001174936"/>
    </source>
</evidence>
<dbReference type="EMBL" id="JAULSV010000004">
    <property type="protein sequence ID" value="KAK0646085.1"/>
    <property type="molecule type" value="Genomic_DNA"/>
</dbReference>
<evidence type="ECO:0000259" key="1">
    <source>
        <dbReference type="PROSITE" id="PS50280"/>
    </source>
</evidence>
<organism evidence="2 3">
    <name type="scientific">Cercophora newfieldiana</name>
    <dbReference type="NCBI Taxonomy" id="92897"/>
    <lineage>
        <taxon>Eukaryota</taxon>
        <taxon>Fungi</taxon>
        <taxon>Dikarya</taxon>
        <taxon>Ascomycota</taxon>
        <taxon>Pezizomycotina</taxon>
        <taxon>Sordariomycetes</taxon>
        <taxon>Sordariomycetidae</taxon>
        <taxon>Sordariales</taxon>
        <taxon>Lasiosphaeriaceae</taxon>
        <taxon>Cercophora</taxon>
    </lineage>
</organism>
<proteinExistence type="predicted"/>
<reference evidence="2" key="1">
    <citation type="submission" date="2023-06" db="EMBL/GenBank/DDBJ databases">
        <title>Genome-scale phylogeny and comparative genomics of the fungal order Sordariales.</title>
        <authorList>
            <consortium name="Lawrence Berkeley National Laboratory"/>
            <person name="Hensen N."/>
            <person name="Bonometti L."/>
            <person name="Westerberg I."/>
            <person name="Brannstrom I.O."/>
            <person name="Guillou S."/>
            <person name="Cros-Aarteil S."/>
            <person name="Calhoun S."/>
            <person name="Haridas S."/>
            <person name="Kuo A."/>
            <person name="Mondo S."/>
            <person name="Pangilinan J."/>
            <person name="Riley R."/>
            <person name="Labutti K."/>
            <person name="Andreopoulos B."/>
            <person name="Lipzen A."/>
            <person name="Chen C."/>
            <person name="Yanf M."/>
            <person name="Daum C."/>
            <person name="Ng V."/>
            <person name="Clum A."/>
            <person name="Steindorff A."/>
            <person name="Ohm R."/>
            <person name="Martin F."/>
            <person name="Silar P."/>
            <person name="Natvig D."/>
            <person name="Lalanne C."/>
            <person name="Gautier V."/>
            <person name="Ament-Velasquez S.L."/>
            <person name="Kruys A."/>
            <person name="Hutchinson M.I."/>
            <person name="Powell A.J."/>
            <person name="Barry K."/>
            <person name="Miller A.N."/>
            <person name="Grigoriev I.V."/>
            <person name="Debuchy R."/>
            <person name="Gladieux P."/>
            <person name="Thoren M.H."/>
            <person name="Johannesson H."/>
        </authorList>
    </citation>
    <scope>NUCLEOTIDE SEQUENCE</scope>
    <source>
        <strain evidence="2">SMH2532-1</strain>
    </source>
</reference>
<dbReference type="PANTHER" id="PTHR47332">
    <property type="entry name" value="SET DOMAIN-CONTAINING PROTEIN 5"/>
    <property type="match status" value="1"/>
</dbReference>
<dbReference type="PANTHER" id="PTHR47332:SF6">
    <property type="entry name" value="SET DOMAIN-CONTAINING PROTEIN"/>
    <property type="match status" value="1"/>
</dbReference>
<name>A0AA40CPC6_9PEZI</name>
<dbReference type="CDD" id="cd20071">
    <property type="entry name" value="SET_SMYD"/>
    <property type="match status" value="1"/>
</dbReference>
<evidence type="ECO:0000313" key="2">
    <source>
        <dbReference type="EMBL" id="KAK0646085.1"/>
    </source>
</evidence>
<dbReference type="SMART" id="SM00317">
    <property type="entry name" value="SET"/>
    <property type="match status" value="1"/>
</dbReference>
<dbReference type="SUPFAM" id="SSF82199">
    <property type="entry name" value="SET domain"/>
    <property type="match status" value="1"/>
</dbReference>
<accession>A0AA40CPC6</accession>
<dbReference type="InterPro" id="IPR046341">
    <property type="entry name" value="SET_dom_sf"/>
</dbReference>
<dbReference type="InterPro" id="IPR001214">
    <property type="entry name" value="SET_dom"/>
</dbReference>
<feature type="domain" description="SET" evidence="1">
    <location>
        <begin position="161"/>
        <end position="317"/>
    </location>
</feature>